<dbReference type="AlphaFoldDB" id="A0AAE1Z0X6"/>
<keyword evidence="2" id="KW-1185">Reference proteome</keyword>
<dbReference type="Gene3D" id="3.40.462.20">
    <property type="match status" value="1"/>
</dbReference>
<organism evidence="1 2">
    <name type="scientific">Sesamum alatum</name>
    <dbReference type="NCBI Taxonomy" id="300844"/>
    <lineage>
        <taxon>Eukaryota</taxon>
        <taxon>Viridiplantae</taxon>
        <taxon>Streptophyta</taxon>
        <taxon>Embryophyta</taxon>
        <taxon>Tracheophyta</taxon>
        <taxon>Spermatophyta</taxon>
        <taxon>Magnoliopsida</taxon>
        <taxon>eudicotyledons</taxon>
        <taxon>Gunneridae</taxon>
        <taxon>Pentapetalae</taxon>
        <taxon>asterids</taxon>
        <taxon>lamiids</taxon>
        <taxon>Lamiales</taxon>
        <taxon>Pedaliaceae</taxon>
        <taxon>Sesamum</taxon>
    </lineage>
</organism>
<evidence type="ECO:0000313" key="1">
    <source>
        <dbReference type="EMBL" id="KAK4440260.1"/>
    </source>
</evidence>
<evidence type="ECO:0000313" key="2">
    <source>
        <dbReference type="Proteomes" id="UP001293254"/>
    </source>
</evidence>
<dbReference type="EMBL" id="JACGWO010000001">
    <property type="protein sequence ID" value="KAK4440260.1"/>
    <property type="molecule type" value="Genomic_DNA"/>
</dbReference>
<reference evidence="1" key="2">
    <citation type="journal article" date="2024" name="Plant">
        <title>Genomic evolution and insights into agronomic trait innovations of Sesamum species.</title>
        <authorList>
            <person name="Miao H."/>
            <person name="Wang L."/>
            <person name="Qu L."/>
            <person name="Liu H."/>
            <person name="Sun Y."/>
            <person name="Le M."/>
            <person name="Wang Q."/>
            <person name="Wei S."/>
            <person name="Zheng Y."/>
            <person name="Lin W."/>
            <person name="Duan Y."/>
            <person name="Cao H."/>
            <person name="Xiong S."/>
            <person name="Wang X."/>
            <person name="Wei L."/>
            <person name="Li C."/>
            <person name="Ma Q."/>
            <person name="Ju M."/>
            <person name="Zhao R."/>
            <person name="Li G."/>
            <person name="Mu C."/>
            <person name="Tian Q."/>
            <person name="Mei H."/>
            <person name="Zhang T."/>
            <person name="Gao T."/>
            <person name="Zhang H."/>
        </authorList>
    </citation>
    <scope>NUCLEOTIDE SEQUENCE</scope>
    <source>
        <strain evidence="1">3651</strain>
    </source>
</reference>
<name>A0AAE1Z0X6_9LAMI</name>
<reference evidence="1" key="1">
    <citation type="submission" date="2020-06" db="EMBL/GenBank/DDBJ databases">
        <authorList>
            <person name="Li T."/>
            <person name="Hu X."/>
            <person name="Zhang T."/>
            <person name="Song X."/>
            <person name="Zhang H."/>
            <person name="Dai N."/>
            <person name="Sheng W."/>
            <person name="Hou X."/>
            <person name="Wei L."/>
        </authorList>
    </citation>
    <scope>NUCLEOTIDE SEQUENCE</scope>
    <source>
        <strain evidence="1">3651</strain>
        <tissue evidence="1">Leaf</tissue>
    </source>
</reference>
<protein>
    <submittedName>
        <fullName evidence="1">Berberine bridge enzyme-like 18</fullName>
    </submittedName>
</protein>
<comment type="caution">
    <text evidence="1">The sequence shown here is derived from an EMBL/GenBank/DDBJ whole genome shotgun (WGS) entry which is preliminary data.</text>
</comment>
<proteinExistence type="predicted"/>
<dbReference type="Proteomes" id="UP001293254">
    <property type="component" value="Unassembled WGS sequence"/>
</dbReference>
<gene>
    <name evidence="1" type="ORF">Salat_0360900</name>
</gene>
<accession>A0AAE1Z0X6</accession>
<dbReference type="PANTHER" id="PTHR32448">
    <property type="entry name" value="OS08G0158400 PROTEIN"/>
    <property type="match status" value="1"/>
</dbReference>
<sequence length="121" mass="14192">MIRILYNVGLPIDSLDILLNRTQPSVRYYKGKSYYVQKPIPKSEFEDIWRLLYEPEGAEAEILLTPYGGRMAEIFESAIPFSHRAGNLYKLHHMVYYKAEDAQKANKCISWIRRLYSYVAP</sequence>